<organism evidence="1 2">
    <name type="scientific">Candidatus Yonathbacteria bacterium RIFCSPHIGHO2_01_FULL_51_10</name>
    <dbReference type="NCBI Taxonomy" id="1802723"/>
    <lineage>
        <taxon>Bacteria</taxon>
        <taxon>Candidatus Yonathiibacteriota</taxon>
    </lineage>
</organism>
<dbReference type="EMBL" id="MHUS01000022">
    <property type="protein sequence ID" value="OHA80477.1"/>
    <property type="molecule type" value="Genomic_DNA"/>
</dbReference>
<evidence type="ECO:0000313" key="1">
    <source>
        <dbReference type="EMBL" id="OHA80477.1"/>
    </source>
</evidence>
<gene>
    <name evidence="1" type="ORF">A2675_03970</name>
</gene>
<reference evidence="1 2" key="1">
    <citation type="journal article" date="2016" name="Nat. Commun.">
        <title>Thousands of microbial genomes shed light on interconnected biogeochemical processes in an aquifer system.</title>
        <authorList>
            <person name="Anantharaman K."/>
            <person name="Brown C.T."/>
            <person name="Hug L.A."/>
            <person name="Sharon I."/>
            <person name="Castelle C.J."/>
            <person name="Probst A.J."/>
            <person name="Thomas B.C."/>
            <person name="Singh A."/>
            <person name="Wilkins M.J."/>
            <person name="Karaoz U."/>
            <person name="Brodie E.L."/>
            <person name="Williams K.H."/>
            <person name="Hubbard S.S."/>
            <person name="Banfield J.F."/>
        </authorList>
    </citation>
    <scope>NUCLEOTIDE SEQUENCE [LARGE SCALE GENOMIC DNA]</scope>
</reference>
<accession>A0A1G2S660</accession>
<comment type="caution">
    <text evidence="1">The sequence shown here is derived from an EMBL/GenBank/DDBJ whole genome shotgun (WGS) entry which is preliminary data.</text>
</comment>
<sequence length="118" mass="13477">MFLGGQRDRTVTTEFRRNEFGTGQACRGNGKILVLFPGNRAGNVIRAAPRFRLTDNTHGKRLDAAVQAVFHEIVKLPTILVLRRKYWITAIQLSLKLRINTREIQIGDTLLCRLESTW</sequence>
<dbReference type="Proteomes" id="UP000176997">
    <property type="component" value="Unassembled WGS sequence"/>
</dbReference>
<dbReference type="AlphaFoldDB" id="A0A1G2S660"/>
<protein>
    <submittedName>
        <fullName evidence="1">Uncharacterized protein</fullName>
    </submittedName>
</protein>
<proteinExistence type="predicted"/>
<name>A0A1G2S660_9BACT</name>
<evidence type="ECO:0000313" key="2">
    <source>
        <dbReference type="Proteomes" id="UP000176997"/>
    </source>
</evidence>